<proteinExistence type="predicted"/>
<sequence>MAGSIRARSLYLYLRDNSGDKKWHQALRTKASGLICVVEGFGSILLGVVALKATPATTAIVRGCDHLQKFDSKRQPTGDTAMITRQMSHRPAWDGVHAKP</sequence>
<reference evidence="1" key="1">
    <citation type="submission" date="2015-06" db="EMBL/GenBank/DDBJ databases">
        <authorList>
            <person name="Joergensen T."/>
        </authorList>
    </citation>
    <scope>NUCLEOTIDE SEQUENCE</scope>
    <source>
        <plasmid evidence="1">pRGRH0446</plasmid>
    </source>
</reference>
<evidence type="ECO:0000313" key="1">
    <source>
        <dbReference type="EMBL" id="CRY95028.1"/>
    </source>
</evidence>
<organism evidence="1">
    <name type="scientific">uncultured prokaryote</name>
    <dbReference type="NCBI Taxonomy" id="198431"/>
    <lineage>
        <taxon>unclassified sequences</taxon>
        <taxon>environmental samples</taxon>
    </lineage>
</organism>
<dbReference type="EMBL" id="LN853088">
    <property type="protein sequence ID" value="CRY95028.1"/>
    <property type="molecule type" value="Genomic_DNA"/>
</dbReference>
<protein>
    <submittedName>
        <fullName evidence="1">Uncharacterized protein</fullName>
    </submittedName>
</protein>
<name>A0A0H5PZL8_9ZZZZ</name>
<accession>A0A0H5PZL8</accession>
<dbReference type="AlphaFoldDB" id="A0A0H5PZL8"/>
<geneLocation type="plasmid" evidence="1">
    <name>pRGRH0446</name>
</geneLocation>
<reference evidence="1" key="2">
    <citation type="submission" date="2015-07" db="EMBL/GenBank/DDBJ databases">
        <title>Plasmids, circular viruses and viroids from rat gut.</title>
        <authorList>
            <person name="Jorgensen T.J."/>
            <person name="Hansen M.A."/>
            <person name="Xu Z."/>
            <person name="Tabak M.A."/>
            <person name="Sorensen S.J."/>
            <person name="Hansen L.H."/>
        </authorList>
    </citation>
    <scope>NUCLEOTIDE SEQUENCE</scope>
    <source>
        <plasmid evidence="1">pRGRH0446</plasmid>
    </source>
</reference>
<keyword evidence="1" id="KW-0614">Plasmid</keyword>